<evidence type="ECO:0000256" key="1">
    <source>
        <dbReference type="SAM" id="MobiDB-lite"/>
    </source>
</evidence>
<name>A0AAP0RQS1_LIQFO</name>
<organism evidence="2 3">
    <name type="scientific">Liquidambar formosana</name>
    <name type="common">Formosan gum</name>
    <dbReference type="NCBI Taxonomy" id="63359"/>
    <lineage>
        <taxon>Eukaryota</taxon>
        <taxon>Viridiplantae</taxon>
        <taxon>Streptophyta</taxon>
        <taxon>Embryophyta</taxon>
        <taxon>Tracheophyta</taxon>
        <taxon>Spermatophyta</taxon>
        <taxon>Magnoliopsida</taxon>
        <taxon>eudicotyledons</taxon>
        <taxon>Gunneridae</taxon>
        <taxon>Pentapetalae</taxon>
        <taxon>Saxifragales</taxon>
        <taxon>Altingiaceae</taxon>
        <taxon>Liquidambar</taxon>
    </lineage>
</organism>
<proteinExistence type="predicted"/>
<dbReference type="EMBL" id="JBBPBK010000007">
    <property type="protein sequence ID" value="KAK9282238.1"/>
    <property type="molecule type" value="Genomic_DNA"/>
</dbReference>
<reference evidence="2 3" key="1">
    <citation type="journal article" date="2024" name="Plant J.">
        <title>Genome sequences and population genomics reveal climatic adaptation and genomic divergence between two closely related sweetgum species.</title>
        <authorList>
            <person name="Xu W.Q."/>
            <person name="Ren C.Q."/>
            <person name="Zhang X.Y."/>
            <person name="Comes H.P."/>
            <person name="Liu X.H."/>
            <person name="Li Y.G."/>
            <person name="Kettle C.J."/>
            <person name="Jalonen R."/>
            <person name="Gaisberger H."/>
            <person name="Ma Y.Z."/>
            <person name="Qiu Y.X."/>
        </authorList>
    </citation>
    <scope>NUCLEOTIDE SEQUENCE [LARGE SCALE GENOMIC DNA]</scope>
    <source>
        <strain evidence="2">Hangzhou</strain>
    </source>
</reference>
<protein>
    <recommendedName>
        <fullName evidence="4">DUF761 domain-containing protein</fullName>
    </recommendedName>
</protein>
<dbReference type="InterPro" id="IPR008480">
    <property type="entry name" value="DUF761_pln"/>
</dbReference>
<comment type="caution">
    <text evidence="2">The sequence shown here is derived from an EMBL/GenBank/DDBJ whole genome shotgun (WGS) entry which is preliminary data.</text>
</comment>
<feature type="compositionally biased region" description="Polar residues" evidence="1">
    <location>
        <begin position="93"/>
        <end position="104"/>
    </location>
</feature>
<evidence type="ECO:0000313" key="3">
    <source>
        <dbReference type="Proteomes" id="UP001415857"/>
    </source>
</evidence>
<gene>
    <name evidence="2" type="ORF">L1049_005152</name>
</gene>
<sequence length="277" mass="30676">MDVNQARRWMEVRQREGFGSQNVLHCCNSSALKLVLLLIPQLNHTSLLTRSVETAGSSLFAAAGIAGLRSGGSATAAAEQRPPKQRERPGRTSPPNYKANCTDSTDPKPSKKPRNHINPNRKTVLPPTPSLQLLPQRKKALIKPSHALRPRRHHHRCYHLHKRPAPVFIDELFKQPVSKGAEHFQPPQTAAASKGTIAKCPPSTARINKLLHQPSSALQGTSKRGGKGNEKTSAADDMWESVGLASPQMHGIDERAEEFITRFRAEMELQEMMARRL</sequence>
<accession>A0AAP0RQS1</accession>
<feature type="region of interest" description="Disordered" evidence="1">
    <location>
        <begin position="72"/>
        <end position="135"/>
    </location>
</feature>
<dbReference type="Pfam" id="PF05553">
    <property type="entry name" value="DUF761"/>
    <property type="match status" value="1"/>
</dbReference>
<evidence type="ECO:0008006" key="4">
    <source>
        <dbReference type="Google" id="ProtNLM"/>
    </source>
</evidence>
<feature type="compositionally biased region" description="Basic and acidic residues" evidence="1">
    <location>
        <begin position="81"/>
        <end position="90"/>
    </location>
</feature>
<dbReference type="Proteomes" id="UP001415857">
    <property type="component" value="Unassembled WGS sequence"/>
</dbReference>
<dbReference type="AlphaFoldDB" id="A0AAP0RQS1"/>
<feature type="region of interest" description="Disordered" evidence="1">
    <location>
        <begin position="212"/>
        <end position="234"/>
    </location>
</feature>
<evidence type="ECO:0000313" key="2">
    <source>
        <dbReference type="EMBL" id="KAK9282238.1"/>
    </source>
</evidence>
<feature type="compositionally biased region" description="Polar residues" evidence="1">
    <location>
        <begin position="213"/>
        <end position="222"/>
    </location>
</feature>
<keyword evidence="3" id="KW-1185">Reference proteome</keyword>